<evidence type="ECO:0000256" key="1">
    <source>
        <dbReference type="SAM" id="SignalP"/>
    </source>
</evidence>
<accession>A0A9J7ISK8</accession>
<dbReference type="RefSeq" id="XP_022825731.1">
    <property type="nucleotide sequence ID" value="XM_022969963.1"/>
</dbReference>
<evidence type="ECO:0000313" key="2">
    <source>
        <dbReference type="Proteomes" id="UP000301870"/>
    </source>
</evidence>
<name>A0A9J7ISK8_SPOLT</name>
<dbReference type="AlphaFoldDB" id="A0A9J7ISK8"/>
<organism evidence="2 3">
    <name type="scientific">Spodoptera litura</name>
    <name type="common">Asian cotton leafworm</name>
    <dbReference type="NCBI Taxonomy" id="69820"/>
    <lineage>
        <taxon>Eukaryota</taxon>
        <taxon>Metazoa</taxon>
        <taxon>Ecdysozoa</taxon>
        <taxon>Arthropoda</taxon>
        <taxon>Hexapoda</taxon>
        <taxon>Insecta</taxon>
        <taxon>Pterygota</taxon>
        <taxon>Neoptera</taxon>
        <taxon>Endopterygota</taxon>
        <taxon>Lepidoptera</taxon>
        <taxon>Glossata</taxon>
        <taxon>Ditrysia</taxon>
        <taxon>Noctuoidea</taxon>
        <taxon>Noctuidae</taxon>
        <taxon>Amphipyrinae</taxon>
        <taxon>Spodoptera</taxon>
    </lineage>
</organism>
<evidence type="ECO:0000313" key="3">
    <source>
        <dbReference type="RefSeq" id="XP_022825731.1"/>
    </source>
</evidence>
<dbReference type="OrthoDB" id="10366158at2759"/>
<keyword evidence="1" id="KW-0732">Signal</keyword>
<keyword evidence="2" id="KW-1185">Reference proteome</keyword>
<proteinExistence type="predicted"/>
<dbReference type="GeneID" id="111355863"/>
<sequence length="134" mass="15399">MADSWLFTCVLVIICFSLPTFSEGNKCDFYKGRYKAKLVPDVKWPLMLRKGQSSFKIDIPMTWHLVRATRGKNLRISFVCVQIGDGKNTKKEIKKVSINILLSGISARAIIKLKKPMIQNRRLTIQLFGKPRKK</sequence>
<dbReference type="Proteomes" id="UP000301870">
    <property type="component" value="Chromosome 21"/>
</dbReference>
<gene>
    <name evidence="3" type="primary">LOC111355863</name>
</gene>
<dbReference type="KEGG" id="sliu:111355863"/>
<reference evidence="3" key="1">
    <citation type="submission" date="2025-08" db="UniProtKB">
        <authorList>
            <consortium name="RefSeq"/>
        </authorList>
    </citation>
    <scope>IDENTIFICATION</scope>
    <source>
        <strain evidence="3">Ishihara</strain>
        <tissue evidence="3">Whole body</tissue>
    </source>
</reference>
<feature type="chain" id="PRO_5039922938" evidence="1">
    <location>
        <begin position="25"/>
        <end position="134"/>
    </location>
</feature>
<protein>
    <submittedName>
        <fullName evidence="3">Uncharacterized protein LOC111355863</fullName>
    </submittedName>
</protein>
<feature type="signal peptide" evidence="1">
    <location>
        <begin position="1"/>
        <end position="24"/>
    </location>
</feature>